<accession>A0A9N8Z435</accession>
<organism evidence="2 3">
    <name type="scientific">Ambispora leptoticha</name>
    <dbReference type="NCBI Taxonomy" id="144679"/>
    <lineage>
        <taxon>Eukaryota</taxon>
        <taxon>Fungi</taxon>
        <taxon>Fungi incertae sedis</taxon>
        <taxon>Mucoromycota</taxon>
        <taxon>Glomeromycotina</taxon>
        <taxon>Glomeromycetes</taxon>
        <taxon>Archaeosporales</taxon>
        <taxon>Ambisporaceae</taxon>
        <taxon>Ambispora</taxon>
    </lineage>
</organism>
<name>A0A9N8Z435_9GLOM</name>
<dbReference type="Proteomes" id="UP000789508">
    <property type="component" value="Unassembled WGS sequence"/>
</dbReference>
<keyword evidence="3" id="KW-1185">Reference proteome</keyword>
<feature type="compositionally biased region" description="Pro residues" evidence="1">
    <location>
        <begin position="101"/>
        <end position="122"/>
    </location>
</feature>
<dbReference type="EMBL" id="CAJVPS010000304">
    <property type="protein sequence ID" value="CAG8475067.1"/>
    <property type="molecule type" value="Genomic_DNA"/>
</dbReference>
<proteinExistence type="predicted"/>
<evidence type="ECO:0000256" key="1">
    <source>
        <dbReference type="SAM" id="MobiDB-lite"/>
    </source>
</evidence>
<feature type="compositionally biased region" description="Basic and acidic residues" evidence="1">
    <location>
        <begin position="86"/>
        <end position="100"/>
    </location>
</feature>
<evidence type="ECO:0000313" key="3">
    <source>
        <dbReference type="Proteomes" id="UP000789508"/>
    </source>
</evidence>
<feature type="non-terminal residue" evidence="2">
    <location>
        <position position="122"/>
    </location>
</feature>
<evidence type="ECO:0000313" key="2">
    <source>
        <dbReference type="EMBL" id="CAG8475067.1"/>
    </source>
</evidence>
<sequence length="122" mass="12746">KTNLIKRGGDESPCKCDGKDKRGLIKRGGQEDDCCKPPPPPCCTVTVCKTKVVTVDDCCVTVCKTKSIPCFVTSKVTTCCETKPTGGHEDGHPPKDDKPAGDPPADPPATPAPTTPPAPTKT</sequence>
<gene>
    <name evidence="2" type="ORF">ALEPTO_LOCUS2200</name>
</gene>
<dbReference type="AlphaFoldDB" id="A0A9N8Z435"/>
<protein>
    <submittedName>
        <fullName evidence="2">8397_t:CDS:1</fullName>
    </submittedName>
</protein>
<feature type="region of interest" description="Disordered" evidence="1">
    <location>
        <begin position="84"/>
        <end position="122"/>
    </location>
</feature>
<comment type="caution">
    <text evidence="2">The sequence shown here is derived from an EMBL/GenBank/DDBJ whole genome shotgun (WGS) entry which is preliminary data.</text>
</comment>
<reference evidence="2" key="1">
    <citation type="submission" date="2021-06" db="EMBL/GenBank/DDBJ databases">
        <authorList>
            <person name="Kallberg Y."/>
            <person name="Tangrot J."/>
            <person name="Rosling A."/>
        </authorList>
    </citation>
    <scope>NUCLEOTIDE SEQUENCE</scope>
    <source>
        <strain evidence="2">FL130A</strain>
    </source>
</reference>